<reference evidence="1 2" key="1">
    <citation type="submission" date="2016-07" db="EMBL/GenBank/DDBJ databases">
        <title>Pervasive Adenine N6-methylation of Active Genes in Fungi.</title>
        <authorList>
            <consortium name="DOE Joint Genome Institute"/>
            <person name="Mondo S.J."/>
            <person name="Dannebaum R.O."/>
            <person name="Kuo R.C."/>
            <person name="Labutti K."/>
            <person name="Haridas S."/>
            <person name="Kuo A."/>
            <person name="Salamov A."/>
            <person name="Ahrendt S.R."/>
            <person name="Lipzen A."/>
            <person name="Sullivan W."/>
            <person name="Andreopoulos W.B."/>
            <person name="Clum A."/>
            <person name="Lindquist E."/>
            <person name="Daum C."/>
            <person name="Ramamoorthy G.K."/>
            <person name="Gryganskyi A."/>
            <person name="Culley D."/>
            <person name="Magnuson J.K."/>
            <person name="James T.Y."/>
            <person name="O'Malley M.A."/>
            <person name="Stajich J.E."/>
            <person name="Spatafora J.W."/>
            <person name="Visel A."/>
            <person name="Grigoriev I.V."/>
        </authorList>
    </citation>
    <scope>NUCLEOTIDE SEQUENCE [LARGE SCALE GENOMIC DNA]</scope>
    <source>
        <strain evidence="1 2">CBS 115471</strain>
    </source>
</reference>
<dbReference type="STRING" id="1231657.A0A1Y1ZPF3"/>
<dbReference type="PANTHER" id="PTHR28181">
    <property type="entry name" value="UPF0655 PROTEIN YCR015C"/>
    <property type="match status" value="1"/>
</dbReference>
<gene>
    <name evidence="1" type="ORF">BCR34DRAFT_483188</name>
</gene>
<dbReference type="Gene3D" id="3.40.50.1000">
    <property type="entry name" value="HAD superfamily/HAD-like"/>
    <property type="match status" value="1"/>
</dbReference>
<protein>
    <submittedName>
        <fullName evidence="1">HAD-like domain-containing protein</fullName>
    </submittedName>
</protein>
<accession>A0A1Y1ZPF3</accession>
<organism evidence="1 2">
    <name type="scientific">Clohesyomyces aquaticus</name>
    <dbReference type="NCBI Taxonomy" id="1231657"/>
    <lineage>
        <taxon>Eukaryota</taxon>
        <taxon>Fungi</taxon>
        <taxon>Dikarya</taxon>
        <taxon>Ascomycota</taxon>
        <taxon>Pezizomycotina</taxon>
        <taxon>Dothideomycetes</taxon>
        <taxon>Pleosporomycetidae</taxon>
        <taxon>Pleosporales</taxon>
        <taxon>Lindgomycetaceae</taxon>
        <taxon>Clohesyomyces</taxon>
    </lineage>
</organism>
<keyword evidence="2" id="KW-1185">Reference proteome</keyword>
<dbReference type="OrthoDB" id="10255128at2759"/>
<sequence length="296" mass="33686">MPDPFPRPRNAIHFVLDWDGTLTQHDTLEALVSVAMWAKPNTGVPDRWHRVSETFVADYAEALLTHKPEGTPTVAKERKWLKDVGEVEKTSVNRVNDSGIFENVSASQMQAGAVRACTAGKVELRKGVGDFFEYVRTHSVSNNNERYLDVDCRQPNHISIYANELEGMSRNFSSGMEYNSGLLGTERTNTINTSHDKLTYLQRIRKVSPWTMKPIPIVYVGDSWTDFECLLAADLGICIRDGPMNSAQKKLHDSLQRLGIKCPHLRDYKTVDEWGVVWARDFREIRDWVAGMWTVE</sequence>
<dbReference type="Proteomes" id="UP000193144">
    <property type="component" value="Unassembled WGS sequence"/>
</dbReference>
<dbReference type="SUPFAM" id="SSF56784">
    <property type="entry name" value="HAD-like"/>
    <property type="match status" value="1"/>
</dbReference>
<dbReference type="InterPro" id="IPR050849">
    <property type="entry name" value="HAD-like_hydrolase_phosphatase"/>
</dbReference>
<evidence type="ECO:0000313" key="2">
    <source>
        <dbReference type="Proteomes" id="UP000193144"/>
    </source>
</evidence>
<dbReference type="InterPro" id="IPR036412">
    <property type="entry name" value="HAD-like_sf"/>
</dbReference>
<dbReference type="InterPro" id="IPR023214">
    <property type="entry name" value="HAD_sf"/>
</dbReference>
<evidence type="ECO:0000313" key="1">
    <source>
        <dbReference type="EMBL" id="ORY12084.1"/>
    </source>
</evidence>
<name>A0A1Y1ZPF3_9PLEO</name>
<dbReference type="AlphaFoldDB" id="A0A1Y1ZPF3"/>
<dbReference type="EMBL" id="MCFA01000054">
    <property type="protein sequence ID" value="ORY12084.1"/>
    <property type="molecule type" value="Genomic_DNA"/>
</dbReference>
<comment type="caution">
    <text evidence="1">The sequence shown here is derived from an EMBL/GenBank/DDBJ whole genome shotgun (WGS) entry which is preliminary data.</text>
</comment>
<proteinExistence type="predicted"/>
<dbReference type="PANTHER" id="PTHR28181:SF1">
    <property type="entry name" value="COLD TOLERANCE PROTEIN 1"/>
    <property type="match status" value="1"/>
</dbReference>